<feature type="active site" description="Proton acceptor" evidence="3">
    <location>
        <position position="186"/>
    </location>
</feature>
<reference evidence="6 7" key="1">
    <citation type="submission" date="2017-02" db="EMBL/GenBank/DDBJ databases">
        <title>Chromobacterium haemolyticum H5244.</title>
        <authorList>
            <person name="Gulvik C.A."/>
        </authorList>
    </citation>
    <scope>NUCLEOTIDE SEQUENCE [LARGE SCALE GENOMIC DNA]</scope>
    <source>
        <strain evidence="6 7">H5244</strain>
    </source>
</reference>
<dbReference type="FunFam" id="3.40.640.10:FF:000089">
    <property type="entry name" value="Aminotransferase, DegT/DnrJ/EryC1/StrS family"/>
    <property type="match status" value="1"/>
</dbReference>
<dbReference type="Pfam" id="PF01041">
    <property type="entry name" value="DegT_DnrJ_EryC1"/>
    <property type="match status" value="1"/>
</dbReference>
<dbReference type="InterPro" id="IPR015421">
    <property type="entry name" value="PyrdxlP-dep_Trfase_major"/>
</dbReference>
<dbReference type="EMBL" id="MUKV01000033">
    <property type="protein sequence ID" value="OQS34337.1"/>
    <property type="molecule type" value="Genomic_DNA"/>
</dbReference>
<dbReference type="InterPro" id="IPR015422">
    <property type="entry name" value="PyrdxlP-dep_Trfase_small"/>
</dbReference>
<dbReference type="PANTHER" id="PTHR30244">
    <property type="entry name" value="TRANSAMINASE"/>
    <property type="match status" value="1"/>
</dbReference>
<evidence type="ECO:0000256" key="4">
    <source>
        <dbReference type="PIRSR" id="PIRSR000390-2"/>
    </source>
</evidence>
<organism evidence="6 7">
    <name type="scientific">Chromobacterium haemolyticum</name>
    <dbReference type="NCBI Taxonomy" id="394935"/>
    <lineage>
        <taxon>Bacteria</taxon>
        <taxon>Pseudomonadati</taxon>
        <taxon>Pseudomonadota</taxon>
        <taxon>Betaproteobacteria</taxon>
        <taxon>Neisseriales</taxon>
        <taxon>Chromobacteriaceae</taxon>
        <taxon>Chromobacterium</taxon>
    </lineage>
</organism>
<keyword evidence="1 4" id="KW-0663">Pyridoxal phosphate</keyword>
<evidence type="ECO:0000313" key="6">
    <source>
        <dbReference type="EMBL" id="OQS34337.1"/>
    </source>
</evidence>
<dbReference type="GO" id="GO:0030170">
    <property type="term" value="F:pyridoxal phosphate binding"/>
    <property type="evidence" value="ECO:0007669"/>
    <property type="project" value="TreeGrafter"/>
</dbReference>
<comment type="caution">
    <text evidence="6">The sequence shown here is derived from an EMBL/GenBank/DDBJ whole genome shotgun (WGS) entry which is preliminary data.</text>
</comment>
<accession>A0A1W0CHP7</accession>
<evidence type="ECO:0000256" key="5">
    <source>
        <dbReference type="RuleBase" id="RU004508"/>
    </source>
</evidence>
<dbReference type="PANTHER" id="PTHR30244:SF42">
    <property type="entry name" value="UDP-2-ACETAMIDO-2-DEOXY-3-OXO-D-GLUCURONATE AMINOTRANSFERASE"/>
    <property type="match status" value="1"/>
</dbReference>
<feature type="modified residue" description="N6-(pyridoxal phosphate)lysine" evidence="4">
    <location>
        <position position="186"/>
    </location>
</feature>
<sequence length="365" mass="39358">MSIQFIDLKAQYQHLKADIDARIHAVLDHGQYIMGPEVKEVEQRLAEYTGAKHAIGVCDGTKALLIAMMALDIGPGDEVITTPFTFIATGEMIALLGAKPVFVDIDPVSYNMDPARLEAAITPRTRAIMPVSLYGQCADFDAINAIAAKHGIAVIEDGAQSFGAGQRGKKSGNLSTIGCTSFFPSKPLGCYGDGGACFTSDDALAKKMREIRVHGQDRRYHHPIIGLNGRLDTIQAAVLLAKLPSFADEVAARERIGARYSLLLRDVARVPVIAEGNSHVYAQYTIEVDDREAVQAKLKELGVPTAVHYPIPLHLQPAFAHLNLPEGSFPLSEAAGRRVMSLPMHPFLDEATQDAIVAAVKQALA</sequence>
<dbReference type="Proteomes" id="UP000192721">
    <property type="component" value="Unassembled WGS sequence"/>
</dbReference>
<dbReference type="AlphaFoldDB" id="A0A1W0CHP7"/>
<name>A0A1W0CHP7_9NEIS</name>
<proteinExistence type="inferred from homology"/>
<dbReference type="CDD" id="cd00616">
    <property type="entry name" value="AHBA_syn"/>
    <property type="match status" value="1"/>
</dbReference>
<dbReference type="Gene3D" id="3.90.1150.10">
    <property type="entry name" value="Aspartate Aminotransferase, domain 1"/>
    <property type="match status" value="1"/>
</dbReference>
<evidence type="ECO:0000256" key="1">
    <source>
        <dbReference type="ARBA" id="ARBA00022898"/>
    </source>
</evidence>
<protein>
    <submittedName>
        <fullName evidence="6">Aminotransferase DegT</fullName>
    </submittedName>
</protein>
<dbReference type="InterPro" id="IPR015424">
    <property type="entry name" value="PyrdxlP-dep_Trfase"/>
</dbReference>
<dbReference type="Gene3D" id="3.40.640.10">
    <property type="entry name" value="Type I PLP-dependent aspartate aminotransferase-like (Major domain)"/>
    <property type="match status" value="1"/>
</dbReference>
<gene>
    <name evidence="6" type="ORF">B0T45_19045</name>
</gene>
<comment type="similarity">
    <text evidence="2 5">Belongs to the DegT/DnrJ/EryC1 family.</text>
</comment>
<dbReference type="RefSeq" id="WP_081556559.1">
    <property type="nucleotide sequence ID" value="NZ_MUKV01000033.1"/>
</dbReference>
<evidence type="ECO:0000313" key="7">
    <source>
        <dbReference type="Proteomes" id="UP000192721"/>
    </source>
</evidence>
<dbReference type="InterPro" id="IPR000653">
    <property type="entry name" value="DegT/StrS_aminotransferase"/>
</dbReference>
<dbReference type="SUPFAM" id="SSF53383">
    <property type="entry name" value="PLP-dependent transferases"/>
    <property type="match status" value="1"/>
</dbReference>
<evidence type="ECO:0000256" key="2">
    <source>
        <dbReference type="ARBA" id="ARBA00037999"/>
    </source>
</evidence>
<dbReference type="PIRSF" id="PIRSF000390">
    <property type="entry name" value="PLP_StrS"/>
    <property type="match status" value="1"/>
</dbReference>
<keyword evidence="6" id="KW-0808">Transferase</keyword>
<keyword evidence="6" id="KW-0032">Aminotransferase</keyword>
<dbReference type="GO" id="GO:0000271">
    <property type="term" value="P:polysaccharide biosynthetic process"/>
    <property type="evidence" value="ECO:0007669"/>
    <property type="project" value="TreeGrafter"/>
</dbReference>
<dbReference type="GO" id="GO:0008483">
    <property type="term" value="F:transaminase activity"/>
    <property type="evidence" value="ECO:0007669"/>
    <property type="project" value="UniProtKB-KW"/>
</dbReference>
<evidence type="ECO:0000256" key="3">
    <source>
        <dbReference type="PIRSR" id="PIRSR000390-1"/>
    </source>
</evidence>